<evidence type="ECO:0000313" key="2">
    <source>
        <dbReference type="Proteomes" id="UP000683360"/>
    </source>
</evidence>
<sequence>MRMNRLGVLAEPMSEKVGLTGRTVNHYKKSNSYIPALKCRGNSSNAVNWIQKNSSTFWLTISMIKSSDMDFQNEGNLVQADMDLQEVSFQIRSRSNRIETRPSHVILQELQRDGIISERPGGVRFIIQIEKDMNVEPGRLPAIVITNDLQKKKPL</sequence>
<reference evidence="1" key="1">
    <citation type="submission" date="2021-03" db="EMBL/GenBank/DDBJ databases">
        <authorList>
            <person name="Bekaert M."/>
        </authorList>
    </citation>
    <scope>NUCLEOTIDE SEQUENCE</scope>
</reference>
<protein>
    <submittedName>
        <fullName evidence="1">Uncharacterized protein</fullName>
    </submittedName>
</protein>
<name>A0A8S3Q463_MYTED</name>
<proteinExistence type="predicted"/>
<comment type="caution">
    <text evidence="1">The sequence shown here is derived from an EMBL/GenBank/DDBJ whole genome shotgun (WGS) entry which is preliminary data.</text>
</comment>
<organism evidence="1 2">
    <name type="scientific">Mytilus edulis</name>
    <name type="common">Blue mussel</name>
    <dbReference type="NCBI Taxonomy" id="6550"/>
    <lineage>
        <taxon>Eukaryota</taxon>
        <taxon>Metazoa</taxon>
        <taxon>Spiralia</taxon>
        <taxon>Lophotrochozoa</taxon>
        <taxon>Mollusca</taxon>
        <taxon>Bivalvia</taxon>
        <taxon>Autobranchia</taxon>
        <taxon>Pteriomorphia</taxon>
        <taxon>Mytilida</taxon>
        <taxon>Mytiloidea</taxon>
        <taxon>Mytilidae</taxon>
        <taxon>Mytilinae</taxon>
        <taxon>Mytilus</taxon>
    </lineage>
</organism>
<accession>A0A8S3Q463</accession>
<gene>
    <name evidence="1" type="ORF">MEDL_5409</name>
</gene>
<dbReference type="AlphaFoldDB" id="A0A8S3Q463"/>
<evidence type="ECO:0000313" key="1">
    <source>
        <dbReference type="EMBL" id="CAG2190081.1"/>
    </source>
</evidence>
<dbReference type="EMBL" id="CAJPWZ010000311">
    <property type="protein sequence ID" value="CAG2190081.1"/>
    <property type="molecule type" value="Genomic_DNA"/>
</dbReference>
<dbReference type="Proteomes" id="UP000683360">
    <property type="component" value="Unassembled WGS sequence"/>
</dbReference>
<keyword evidence="2" id="KW-1185">Reference proteome</keyword>